<comment type="subcellular location">
    <subcellularLocation>
        <location evidence="1">Cell membrane</location>
        <topology evidence="1">Multi-pass membrane protein</topology>
    </subcellularLocation>
</comment>
<evidence type="ECO:0000256" key="7">
    <source>
        <dbReference type="ARBA" id="ARBA00023136"/>
    </source>
</evidence>
<dbReference type="PANTHER" id="PTHR11040">
    <property type="entry name" value="ZINC/IRON TRANSPORTER"/>
    <property type="match status" value="1"/>
</dbReference>
<dbReference type="RefSeq" id="WP_092477371.1">
    <property type="nucleotide sequence ID" value="NZ_FOHN01000007.1"/>
</dbReference>
<dbReference type="Proteomes" id="UP000199800">
    <property type="component" value="Unassembled WGS sequence"/>
</dbReference>
<proteinExistence type="inferred from homology"/>
<accession>A0A1I0B8T5</accession>
<keyword evidence="5" id="KW-0862">Zinc</keyword>
<feature type="transmembrane region" description="Helical" evidence="8">
    <location>
        <begin position="124"/>
        <end position="147"/>
    </location>
</feature>
<sequence length="270" mass="29012">MKYVIGVLIPFFGTSLGAACVFFMKKQIKPRVQQTVLGIASGVMIAASIWSLLMPCIDMSGHLGKLAFLPAAIGFTLGMAFLILIDKIVPYFCLMPECEDCEQRQDFLKPKKTKQTVFSKTKMLLLAVTIHNVPEGMAVGVVFAGVLNNSSQVTFAGAMALAIGIAIQNFPEGAIISMPLKADGSSKKQAFIYGMLSGIVEPIAAFITILLAEIVTPVLPYFLSFAAGAMLYVVIEELVPEAKQDDKTKLGTIGFTIGFLVMMILDVTLG</sequence>
<feature type="transmembrane region" description="Helical" evidence="8">
    <location>
        <begin position="6"/>
        <end position="24"/>
    </location>
</feature>
<evidence type="ECO:0000256" key="4">
    <source>
        <dbReference type="ARBA" id="ARBA00022692"/>
    </source>
</evidence>
<dbReference type="OrthoDB" id="9787346at2"/>
<reference evidence="9 10" key="1">
    <citation type="submission" date="2016-10" db="EMBL/GenBank/DDBJ databases">
        <authorList>
            <person name="de Groot N.N."/>
        </authorList>
    </citation>
    <scope>NUCLEOTIDE SEQUENCE [LARGE SCALE GENOMIC DNA]</scope>
    <source>
        <strain evidence="9 10">DSM 1801</strain>
    </source>
</reference>
<dbReference type="AlphaFoldDB" id="A0A1I0B8T5"/>
<evidence type="ECO:0000313" key="10">
    <source>
        <dbReference type="Proteomes" id="UP000199800"/>
    </source>
</evidence>
<keyword evidence="6 8" id="KW-1133">Transmembrane helix</keyword>
<comment type="similarity">
    <text evidence="2">Belongs to the ZIP transporter (TC 2.A.5) family.</text>
</comment>
<dbReference type="GO" id="GO:0005385">
    <property type="term" value="F:zinc ion transmembrane transporter activity"/>
    <property type="evidence" value="ECO:0007669"/>
    <property type="project" value="TreeGrafter"/>
</dbReference>
<evidence type="ECO:0000256" key="8">
    <source>
        <dbReference type="SAM" id="Phobius"/>
    </source>
</evidence>
<keyword evidence="3" id="KW-1003">Cell membrane</keyword>
<keyword evidence="4 8" id="KW-0812">Transmembrane</keyword>
<evidence type="ECO:0000256" key="2">
    <source>
        <dbReference type="ARBA" id="ARBA00006939"/>
    </source>
</evidence>
<feature type="transmembrane region" description="Helical" evidence="8">
    <location>
        <begin position="190"/>
        <end position="212"/>
    </location>
</feature>
<dbReference type="STRING" id="29364.SAMN04487772_10717"/>
<feature type="transmembrane region" description="Helical" evidence="8">
    <location>
        <begin position="36"/>
        <end position="54"/>
    </location>
</feature>
<evidence type="ECO:0000256" key="1">
    <source>
        <dbReference type="ARBA" id="ARBA00004651"/>
    </source>
</evidence>
<dbReference type="EMBL" id="FOHN01000007">
    <property type="protein sequence ID" value="SET03198.1"/>
    <property type="molecule type" value="Genomic_DNA"/>
</dbReference>
<evidence type="ECO:0000256" key="3">
    <source>
        <dbReference type="ARBA" id="ARBA00022475"/>
    </source>
</evidence>
<feature type="transmembrane region" description="Helical" evidence="8">
    <location>
        <begin position="250"/>
        <end position="269"/>
    </location>
</feature>
<name>A0A1I0B8T5_9FIRM</name>
<evidence type="ECO:0000256" key="6">
    <source>
        <dbReference type="ARBA" id="ARBA00022989"/>
    </source>
</evidence>
<evidence type="ECO:0000313" key="9">
    <source>
        <dbReference type="EMBL" id="SET03198.1"/>
    </source>
</evidence>
<feature type="transmembrane region" description="Helical" evidence="8">
    <location>
        <begin position="153"/>
        <end position="170"/>
    </location>
</feature>
<feature type="transmembrane region" description="Helical" evidence="8">
    <location>
        <begin position="218"/>
        <end position="238"/>
    </location>
</feature>
<organism evidence="9 10">
    <name type="scientific">[Clostridium] polysaccharolyticum</name>
    <dbReference type="NCBI Taxonomy" id="29364"/>
    <lineage>
        <taxon>Bacteria</taxon>
        <taxon>Bacillati</taxon>
        <taxon>Bacillota</taxon>
        <taxon>Clostridia</taxon>
        <taxon>Lachnospirales</taxon>
        <taxon>Lachnospiraceae</taxon>
    </lineage>
</organism>
<dbReference type="InterPro" id="IPR003689">
    <property type="entry name" value="ZIP"/>
</dbReference>
<keyword evidence="10" id="KW-1185">Reference proteome</keyword>
<protein>
    <submittedName>
        <fullName evidence="9">Zinc transporter, ZIP family</fullName>
    </submittedName>
</protein>
<dbReference type="PROSITE" id="PS51257">
    <property type="entry name" value="PROKAR_LIPOPROTEIN"/>
    <property type="match status" value="1"/>
</dbReference>
<keyword evidence="7 8" id="KW-0472">Membrane</keyword>
<dbReference type="Pfam" id="PF02535">
    <property type="entry name" value="Zip"/>
    <property type="match status" value="1"/>
</dbReference>
<evidence type="ECO:0000256" key="5">
    <source>
        <dbReference type="ARBA" id="ARBA00022833"/>
    </source>
</evidence>
<gene>
    <name evidence="9" type="ORF">SAMN04487772_10717</name>
</gene>
<dbReference type="GO" id="GO:0005886">
    <property type="term" value="C:plasma membrane"/>
    <property type="evidence" value="ECO:0007669"/>
    <property type="project" value="UniProtKB-SubCell"/>
</dbReference>
<feature type="transmembrane region" description="Helical" evidence="8">
    <location>
        <begin position="66"/>
        <end position="85"/>
    </location>
</feature>
<dbReference type="PANTHER" id="PTHR11040:SF211">
    <property type="entry name" value="ZINC TRANSPORTER ZIP11"/>
    <property type="match status" value="1"/>
</dbReference>